<evidence type="ECO:0000259" key="3">
    <source>
        <dbReference type="Pfam" id="PF03633"/>
    </source>
</evidence>
<proteinExistence type="predicted"/>
<keyword evidence="2" id="KW-0808">Transferase</keyword>
<dbReference type="Gene3D" id="1.50.10.10">
    <property type="match status" value="1"/>
</dbReference>
<dbReference type="PANTHER" id="PTHR37469">
    <property type="entry name" value="CELLOBIONIC ACID PHOSPHORYLASE-RELATED"/>
    <property type="match status" value="1"/>
</dbReference>
<evidence type="ECO:0000256" key="2">
    <source>
        <dbReference type="ARBA" id="ARBA00022679"/>
    </source>
</evidence>
<evidence type="ECO:0000259" key="4">
    <source>
        <dbReference type="Pfam" id="PF17167"/>
    </source>
</evidence>
<name>A0A485D626_RAOPL</name>
<dbReference type="GO" id="GO:0016757">
    <property type="term" value="F:glycosyltransferase activity"/>
    <property type="evidence" value="ECO:0007669"/>
    <property type="project" value="UniProtKB-KW"/>
</dbReference>
<keyword evidence="1" id="KW-0328">Glycosyltransferase</keyword>
<accession>A0A485D626</accession>
<dbReference type="InterPro" id="IPR033432">
    <property type="entry name" value="GH94_catalytic"/>
</dbReference>
<dbReference type="AlphaFoldDB" id="A0A485D626"/>
<evidence type="ECO:0000256" key="1">
    <source>
        <dbReference type="ARBA" id="ARBA00022676"/>
    </source>
</evidence>
<dbReference type="InterPro" id="IPR008928">
    <property type="entry name" value="6-hairpin_glycosidase_sf"/>
</dbReference>
<dbReference type="Proteomes" id="UP000345637">
    <property type="component" value="Unassembled WGS sequence"/>
</dbReference>
<dbReference type="EMBL" id="CAADJE010000042">
    <property type="protein sequence ID" value="VFS92293.1"/>
    <property type="molecule type" value="Genomic_DNA"/>
</dbReference>
<reference evidence="5 6" key="1">
    <citation type="submission" date="2019-03" db="EMBL/GenBank/DDBJ databases">
        <authorList>
            <consortium name="Pathogen Informatics"/>
        </authorList>
    </citation>
    <scope>NUCLEOTIDE SEQUENCE [LARGE SCALE GENOMIC DNA]</scope>
    <source>
        <strain evidence="5 6">NCTC12998</strain>
    </source>
</reference>
<dbReference type="Gene3D" id="2.60.420.10">
    <property type="entry name" value="Maltose phosphorylase, domain 3"/>
    <property type="match status" value="1"/>
</dbReference>
<evidence type="ECO:0000313" key="6">
    <source>
        <dbReference type="Proteomes" id="UP000345637"/>
    </source>
</evidence>
<evidence type="ECO:0000313" key="5">
    <source>
        <dbReference type="EMBL" id="VFS92293.1"/>
    </source>
</evidence>
<feature type="domain" description="Glycosyl hydrolase 94 catalytic" evidence="4">
    <location>
        <begin position="1"/>
        <end position="61"/>
    </location>
</feature>
<protein>
    <submittedName>
        <fullName evidence="5">Cellobiose phosphorylase</fullName>
    </submittedName>
</protein>
<dbReference type="GO" id="GO:0005975">
    <property type="term" value="P:carbohydrate metabolic process"/>
    <property type="evidence" value="ECO:0007669"/>
    <property type="project" value="InterPro"/>
</dbReference>
<dbReference type="InterPro" id="IPR052047">
    <property type="entry name" value="GH94_Enzymes"/>
</dbReference>
<gene>
    <name evidence="5" type="ORF">NCTC12998_07307</name>
</gene>
<feature type="domain" description="Glycoside hydrolase family 65 C-terminal" evidence="3">
    <location>
        <begin position="70"/>
        <end position="106"/>
    </location>
</feature>
<dbReference type="PANTHER" id="PTHR37469:SF2">
    <property type="entry name" value="CELLOBIONIC ACID PHOSPHORYLASE"/>
    <property type="match status" value="1"/>
</dbReference>
<dbReference type="InterPro" id="IPR005194">
    <property type="entry name" value="Glyco_hydro_65_C"/>
</dbReference>
<dbReference type="Pfam" id="PF03633">
    <property type="entry name" value="Glyco_hydro_65C"/>
    <property type="match status" value="1"/>
</dbReference>
<organism evidence="5 6">
    <name type="scientific">Raoultella planticola</name>
    <name type="common">Klebsiella planticola</name>
    <dbReference type="NCBI Taxonomy" id="575"/>
    <lineage>
        <taxon>Bacteria</taxon>
        <taxon>Pseudomonadati</taxon>
        <taxon>Pseudomonadota</taxon>
        <taxon>Gammaproteobacteria</taxon>
        <taxon>Enterobacterales</taxon>
        <taxon>Enterobacteriaceae</taxon>
        <taxon>Klebsiella/Raoultella group</taxon>
        <taxon>Raoultella</taxon>
    </lineage>
</organism>
<sequence length="135" mass="15067">MINPINHALDADGVEKYMAEPLCDECGCLQCRPRHSGRAGWSWYTGSAGWAYRLLTEELLGIKRGATSFTVHPLLPASWPSFALTYQYRDSQYRITVSRGDGQYQATLDGPAPPPTIPFRCWMTDSPIASDIIQN</sequence>
<dbReference type="SUPFAM" id="SSF48208">
    <property type="entry name" value="Six-hairpin glycosidases"/>
    <property type="match status" value="1"/>
</dbReference>
<dbReference type="InterPro" id="IPR012341">
    <property type="entry name" value="6hp_glycosidase-like_sf"/>
</dbReference>
<dbReference type="Pfam" id="PF17167">
    <property type="entry name" value="Glyco_hydro_94"/>
    <property type="match status" value="1"/>
</dbReference>